<feature type="compositionally biased region" description="Gly residues" evidence="1">
    <location>
        <begin position="96"/>
        <end position="118"/>
    </location>
</feature>
<feature type="compositionally biased region" description="Polar residues" evidence="1">
    <location>
        <begin position="457"/>
        <end position="469"/>
    </location>
</feature>
<feature type="compositionally biased region" description="Gly residues" evidence="1">
    <location>
        <begin position="470"/>
        <end position="490"/>
    </location>
</feature>
<keyword evidence="2" id="KW-0812">Transmembrane</keyword>
<evidence type="ECO:0000256" key="2">
    <source>
        <dbReference type="SAM" id="Phobius"/>
    </source>
</evidence>
<keyword evidence="2" id="KW-0472">Membrane</keyword>
<feature type="compositionally biased region" description="Gly residues" evidence="1">
    <location>
        <begin position="437"/>
        <end position="451"/>
    </location>
</feature>
<sequence>MSSLRRSVHKFARKICRMPWLSSLVKRRPRNNRKDSLGKETVHETPHTHPFRSPVVLSQCGVPGTDGRIGSQGGSGAGPQVRIDPQSNDHSQIGSISGGTGGQGGRGTEVGGKGGTGKGPVSTWRLEIGYSAPLQVALCADFKETRRDNFERFQILRPPSSAWSTYLAQLRIVPPRGLYFYQLISAGFFAHRYRPLFFLLLLNIHVFFHSALPAGLARKMSNLEARRVVASLDVASEFSQSFIVSGSPKSSVEWPSGSSCFTILTLKGVAIVYGCHRLIEIPDDVVWQATLILHPAVRFGTSRAILPSFGSWRYHHSETTAPLLNLDVGRAPFMRGINWYKTVISLVCIPKFTGSTCFTKCPASCDIGKTSCEELFGGAVYPPLLVPNHPVHRLTTPTLTKILKLPPGIQRLSPPPCPNGFEPTSKRDTECRTGVSGSDGGEIGGAGGPGVGPRIAMSSNSQRGSWNVSGGTGGQGGMGFEIGGRGGTGQGPVINIGRRLLGAGET</sequence>
<name>A0AAW0BRK9_9AGAR</name>
<evidence type="ECO:0000256" key="1">
    <source>
        <dbReference type="SAM" id="MobiDB-lite"/>
    </source>
</evidence>
<keyword evidence="2" id="KW-1133">Transmembrane helix</keyword>
<dbReference type="Proteomes" id="UP001362999">
    <property type="component" value="Unassembled WGS sequence"/>
</dbReference>
<protein>
    <submittedName>
        <fullName evidence="3">Uncharacterized protein</fullName>
    </submittedName>
</protein>
<evidence type="ECO:0000313" key="3">
    <source>
        <dbReference type="EMBL" id="KAK7029885.1"/>
    </source>
</evidence>
<feature type="compositionally biased region" description="Basic and acidic residues" evidence="1">
    <location>
        <begin position="32"/>
        <end position="47"/>
    </location>
</feature>
<dbReference type="AlphaFoldDB" id="A0AAW0BRK9"/>
<gene>
    <name evidence="3" type="ORF">R3P38DRAFT_2775330</name>
</gene>
<proteinExistence type="predicted"/>
<feature type="region of interest" description="Disordered" evidence="1">
    <location>
        <begin position="413"/>
        <end position="494"/>
    </location>
</feature>
<comment type="caution">
    <text evidence="3">The sequence shown here is derived from an EMBL/GenBank/DDBJ whole genome shotgun (WGS) entry which is preliminary data.</text>
</comment>
<reference evidence="3 4" key="1">
    <citation type="journal article" date="2024" name="J Genomics">
        <title>Draft genome sequencing and assembly of Favolaschia claudopus CIRM-BRFM 2984 isolated from oak limbs.</title>
        <authorList>
            <person name="Navarro D."/>
            <person name="Drula E."/>
            <person name="Chaduli D."/>
            <person name="Cazenave R."/>
            <person name="Ahrendt S."/>
            <person name="Wang J."/>
            <person name="Lipzen A."/>
            <person name="Daum C."/>
            <person name="Barry K."/>
            <person name="Grigoriev I.V."/>
            <person name="Favel A."/>
            <person name="Rosso M.N."/>
            <person name="Martin F."/>
        </authorList>
    </citation>
    <scope>NUCLEOTIDE SEQUENCE [LARGE SCALE GENOMIC DNA]</scope>
    <source>
        <strain evidence="3 4">CIRM-BRFM 2984</strain>
    </source>
</reference>
<dbReference type="EMBL" id="JAWWNJ010000026">
    <property type="protein sequence ID" value="KAK7029885.1"/>
    <property type="molecule type" value="Genomic_DNA"/>
</dbReference>
<organism evidence="3 4">
    <name type="scientific">Favolaschia claudopus</name>
    <dbReference type="NCBI Taxonomy" id="2862362"/>
    <lineage>
        <taxon>Eukaryota</taxon>
        <taxon>Fungi</taxon>
        <taxon>Dikarya</taxon>
        <taxon>Basidiomycota</taxon>
        <taxon>Agaricomycotina</taxon>
        <taxon>Agaricomycetes</taxon>
        <taxon>Agaricomycetidae</taxon>
        <taxon>Agaricales</taxon>
        <taxon>Marasmiineae</taxon>
        <taxon>Mycenaceae</taxon>
        <taxon>Favolaschia</taxon>
    </lineage>
</organism>
<keyword evidence="4" id="KW-1185">Reference proteome</keyword>
<accession>A0AAW0BRK9</accession>
<evidence type="ECO:0000313" key="4">
    <source>
        <dbReference type="Proteomes" id="UP001362999"/>
    </source>
</evidence>
<feature type="region of interest" description="Disordered" evidence="1">
    <location>
        <begin position="26"/>
        <end position="118"/>
    </location>
</feature>
<feature type="transmembrane region" description="Helical" evidence="2">
    <location>
        <begin position="196"/>
        <end position="216"/>
    </location>
</feature>